<accession>A0AAJ7VXD0</accession>
<gene>
    <name evidence="3" type="primary">LOC107263123</name>
</gene>
<evidence type="ECO:0000313" key="2">
    <source>
        <dbReference type="Proteomes" id="UP000694920"/>
    </source>
</evidence>
<keyword evidence="2" id="KW-1185">Reference proteome</keyword>
<dbReference type="KEGG" id="ccin:107263123"/>
<dbReference type="RefSeq" id="XP_024936277.1">
    <property type="nucleotide sequence ID" value="XM_025080509.1"/>
</dbReference>
<sequence length="218" mass="25326">MGHHARGDCKKLIYTSEEEDSYQNYTTVTTNTIRMMSRLHLHHKRFNLPSTSGEAPPVPIPPISDDTDRQFWAEDELSSTESKQHMLIRRKRRRNLTYRNRTSVYRSRSVRYYSSSSSSDPIDQNIPPSVLKRRRRYLLRKGLTTGKMTKGDRNVTSKQEKTSCSSSRLRKSTIDSNFLIDNQNPVLSKHRMNSNTPTVPAQNQPLLTHFLIHFIECS</sequence>
<evidence type="ECO:0000256" key="1">
    <source>
        <dbReference type="SAM" id="MobiDB-lite"/>
    </source>
</evidence>
<protein>
    <submittedName>
        <fullName evidence="3">Uncharacterized protein LOC107263123 isoform X1</fullName>
    </submittedName>
</protein>
<dbReference type="GeneID" id="107263123"/>
<proteinExistence type="predicted"/>
<feature type="region of interest" description="Disordered" evidence="1">
    <location>
        <begin position="147"/>
        <end position="169"/>
    </location>
</feature>
<dbReference type="AlphaFoldDB" id="A0AAJ7VXD0"/>
<reference evidence="3" key="1">
    <citation type="submission" date="2025-08" db="UniProtKB">
        <authorList>
            <consortium name="RefSeq"/>
        </authorList>
    </citation>
    <scope>IDENTIFICATION</scope>
</reference>
<organism evidence="2 3">
    <name type="scientific">Cephus cinctus</name>
    <name type="common">Wheat stem sawfly</name>
    <dbReference type="NCBI Taxonomy" id="211228"/>
    <lineage>
        <taxon>Eukaryota</taxon>
        <taxon>Metazoa</taxon>
        <taxon>Ecdysozoa</taxon>
        <taxon>Arthropoda</taxon>
        <taxon>Hexapoda</taxon>
        <taxon>Insecta</taxon>
        <taxon>Pterygota</taxon>
        <taxon>Neoptera</taxon>
        <taxon>Endopterygota</taxon>
        <taxon>Hymenoptera</taxon>
        <taxon>Cephoidea</taxon>
        <taxon>Cephidae</taxon>
        <taxon>Cephus</taxon>
    </lineage>
</organism>
<feature type="compositionally biased region" description="Basic and acidic residues" evidence="1">
    <location>
        <begin position="149"/>
        <end position="161"/>
    </location>
</feature>
<name>A0AAJ7VXD0_CEPCN</name>
<evidence type="ECO:0000313" key="3">
    <source>
        <dbReference type="RefSeq" id="XP_024936277.1"/>
    </source>
</evidence>
<dbReference type="Proteomes" id="UP000694920">
    <property type="component" value="Unplaced"/>
</dbReference>